<reference evidence="3" key="1">
    <citation type="journal article" date="2017" name="Genome Biol.">
        <title>Comparative genomics reveals high biological diversity and specific adaptations in the industrially and medically important fungal genus Aspergillus.</title>
        <authorList>
            <person name="de Vries R.P."/>
            <person name="Riley R."/>
            <person name="Wiebenga A."/>
            <person name="Aguilar-Osorio G."/>
            <person name="Amillis S."/>
            <person name="Uchima C.A."/>
            <person name="Anderluh G."/>
            <person name="Asadollahi M."/>
            <person name="Askin M."/>
            <person name="Barry K."/>
            <person name="Battaglia E."/>
            <person name="Bayram O."/>
            <person name="Benocci T."/>
            <person name="Braus-Stromeyer S.A."/>
            <person name="Caldana C."/>
            <person name="Canovas D."/>
            <person name="Cerqueira G.C."/>
            <person name="Chen F."/>
            <person name="Chen W."/>
            <person name="Choi C."/>
            <person name="Clum A."/>
            <person name="Dos Santos R.A."/>
            <person name="Damasio A.R."/>
            <person name="Diallinas G."/>
            <person name="Emri T."/>
            <person name="Fekete E."/>
            <person name="Flipphi M."/>
            <person name="Freyberg S."/>
            <person name="Gallo A."/>
            <person name="Gournas C."/>
            <person name="Habgood R."/>
            <person name="Hainaut M."/>
            <person name="Harispe M.L."/>
            <person name="Henrissat B."/>
            <person name="Hilden K.S."/>
            <person name="Hope R."/>
            <person name="Hossain A."/>
            <person name="Karabika E."/>
            <person name="Karaffa L."/>
            <person name="Karanyi Z."/>
            <person name="Krasevec N."/>
            <person name="Kuo A."/>
            <person name="Kusch H."/>
            <person name="LaButti K."/>
            <person name="Lagendijk E.L."/>
            <person name="Lapidus A."/>
            <person name="Levasseur A."/>
            <person name="Lindquist E."/>
            <person name="Lipzen A."/>
            <person name="Logrieco A.F."/>
            <person name="MacCabe A."/>
            <person name="Maekelae M.R."/>
            <person name="Malavazi I."/>
            <person name="Melin P."/>
            <person name="Meyer V."/>
            <person name="Mielnichuk N."/>
            <person name="Miskei M."/>
            <person name="Molnar A.P."/>
            <person name="Mule G."/>
            <person name="Ngan C.Y."/>
            <person name="Orejas M."/>
            <person name="Orosz E."/>
            <person name="Ouedraogo J.P."/>
            <person name="Overkamp K.M."/>
            <person name="Park H.-S."/>
            <person name="Perrone G."/>
            <person name="Piumi F."/>
            <person name="Punt P.J."/>
            <person name="Ram A.F."/>
            <person name="Ramon A."/>
            <person name="Rauscher S."/>
            <person name="Record E."/>
            <person name="Riano-Pachon D.M."/>
            <person name="Robert V."/>
            <person name="Roehrig J."/>
            <person name="Ruller R."/>
            <person name="Salamov A."/>
            <person name="Salih N.S."/>
            <person name="Samson R.A."/>
            <person name="Sandor E."/>
            <person name="Sanguinetti M."/>
            <person name="Schuetze T."/>
            <person name="Sepcic K."/>
            <person name="Shelest E."/>
            <person name="Sherlock G."/>
            <person name="Sophianopoulou V."/>
            <person name="Squina F.M."/>
            <person name="Sun H."/>
            <person name="Susca A."/>
            <person name="Todd R.B."/>
            <person name="Tsang A."/>
            <person name="Unkles S.E."/>
            <person name="van de Wiele N."/>
            <person name="van Rossen-Uffink D."/>
            <person name="Oliveira J.V."/>
            <person name="Vesth T.C."/>
            <person name="Visser J."/>
            <person name="Yu J.-H."/>
            <person name="Zhou M."/>
            <person name="Andersen M.R."/>
            <person name="Archer D.B."/>
            <person name="Baker S.E."/>
            <person name="Benoit I."/>
            <person name="Brakhage A.A."/>
            <person name="Braus G.H."/>
            <person name="Fischer R."/>
            <person name="Frisvad J.C."/>
            <person name="Goldman G.H."/>
            <person name="Houbraken J."/>
            <person name="Oakley B."/>
            <person name="Pocsi I."/>
            <person name="Scazzocchio C."/>
            <person name="Seiboth B."/>
            <person name="vanKuyk P.A."/>
            <person name="Wortman J."/>
            <person name="Dyer P.S."/>
            <person name="Grigoriev I.V."/>
        </authorList>
    </citation>
    <scope>NUCLEOTIDE SEQUENCE [LARGE SCALE GENOMIC DNA]</scope>
    <source>
        <strain evidence="3">ATCC 16872 / CBS 172.66 / WB 5094</strain>
    </source>
</reference>
<dbReference type="RefSeq" id="XP_020056769.1">
    <property type="nucleotide sequence ID" value="XM_020198474.1"/>
</dbReference>
<keyword evidence="3" id="KW-1185">Reference proteome</keyword>
<feature type="region of interest" description="Disordered" evidence="1">
    <location>
        <begin position="230"/>
        <end position="263"/>
    </location>
</feature>
<protein>
    <submittedName>
        <fullName evidence="2">Uncharacterized protein</fullName>
    </submittedName>
</protein>
<dbReference type="Proteomes" id="UP000184546">
    <property type="component" value="Unassembled WGS sequence"/>
</dbReference>
<accession>A0A1L9WW69</accession>
<evidence type="ECO:0000313" key="2">
    <source>
        <dbReference type="EMBL" id="OJK00430.1"/>
    </source>
</evidence>
<dbReference type="GeneID" id="30972288"/>
<dbReference type="AlphaFoldDB" id="A0A1L9WW69"/>
<feature type="compositionally biased region" description="Acidic residues" evidence="1">
    <location>
        <begin position="239"/>
        <end position="258"/>
    </location>
</feature>
<proteinExistence type="predicted"/>
<dbReference type="STRING" id="690307.A0A1L9WW69"/>
<name>A0A1L9WW69_ASPA1</name>
<evidence type="ECO:0000256" key="1">
    <source>
        <dbReference type="SAM" id="MobiDB-lite"/>
    </source>
</evidence>
<evidence type="ECO:0000313" key="3">
    <source>
        <dbReference type="Proteomes" id="UP000184546"/>
    </source>
</evidence>
<dbReference type="EMBL" id="KV878976">
    <property type="protein sequence ID" value="OJK00430.1"/>
    <property type="molecule type" value="Genomic_DNA"/>
</dbReference>
<gene>
    <name evidence="2" type="ORF">ASPACDRAFT_1888127</name>
</gene>
<organism evidence="2 3">
    <name type="scientific">Aspergillus aculeatus (strain ATCC 16872 / CBS 172.66 / WB 5094)</name>
    <dbReference type="NCBI Taxonomy" id="690307"/>
    <lineage>
        <taxon>Eukaryota</taxon>
        <taxon>Fungi</taxon>
        <taxon>Dikarya</taxon>
        <taxon>Ascomycota</taxon>
        <taxon>Pezizomycotina</taxon>
        <taxon>Eurotiomycetes</taxon>
        <taxon>Eurotiomycetidae</taxon>
        <taxon>Eurotiales</taxon>
        <taxon>Aspergillaceae</taxon>
        <taxon>Aspergillus</taxon>
        <taxon>Aspergillus subgen. Circumdati</taxon>
    </lineage>
</organism>
<dbReference type="VEuPathDB" id="FungiDB:ASPACDRAFT_1888127"/>
<dbReference type="OrthoDB" id="4500473at2759"/>
<sequence>MRNSRKHSYFILGNTDHAPDGSICLGQIITDLRKPYCPLAPARLPLPKTHCALQTDYTCSQSSTKSRSGGVTSAFLAQLGSPLSADVSICSGRVETEEWHFDRLETRFIEPEREYVLGSVLAADPNPVREYLERGRYLGKSVYMITGIKVGMGLRFQRSSGRERAVDASVLVDASALAGIPVQAGPTGGFKRHGEVRESFQVRDEFVFAYRVRKVFVSWRDPKRVGSQEVYGGELMGTGDDDESDDDVEDSEEEEQPGEIDTVTLEGWDVGSLYVPKGFEEVTVQEEGSGEECQVLKWSD</sequence>
<dbReference type="OMA" id="CYYRIRS"/>